<dbReference type="Gene3D" id="1.10.260.40">
    <property type="entry name" value="lambda repressor-like DNA-binding domains"/>
    <property type="match status" value="1"/>
</dbReference>
<dbReference type="SMART" id="SM00530">
    <property type="entry name" value="HTH_XRE"/>
    <property type="match status" value="1"/>
</dbReference>
<dbReference type="EMBL" id="QRMI01000011">
    <property type="protein sequence ID" value="RHJ62230.1"/>
    <property type="molecule type" value="Genomic_DNA"/>
</dbReference>
<comment type="caution">
    <text evidence="2">The sequence shown here is derived from an EMBL/GenBank/DDBJ whole genome shotgun (WGS) entry which is preliminary data.</text>
</comment>
<dbReference type="PROSITE" id="PS50943">
    <property type="entry name" value="HTH_CROC1"/>
    <property type="match status" value="1"/>
</dbReference>
<dbReference type="AlphaFoldDB" id="A0A415D7E2"/>
<evidence type="ECO:0000313" key="3">
    <source>
        <dbReference type="Proteomes" id="UP000285832"/>
    </source>
</evidence>
<dbReference type="SUPFAM" id="SSF47413">
    <property type="entry name" value="lambda repressor-like DNA-binding domains"/>
    <property type="match status" value="1"/>
</dbReference>
<feature type="domain" description="HTH cro/C1-type" evidence="1">
    <location>
        <begin position="5"/>
        <end position="59"/>
    </location>
</feature>
<name>A0A415D7E2_9FIRM</name>
<dbReference type="Pfam" id="PF13443">
    <property type="entry name" value="HTH_26"/>
    <property type="match status" value="1"/>
</dbReference>
<dbReference type="RefSeq" id="WP_118278945.1">
    <property type="nucleotide sequence ID" value="NZ_JBBNKL010000020.1"/>
</dbReference>
<reference evidence="2 3" key="1">
    <citation type="submission" date="2018-08" db="EMBL/GenBank/DDBJ databases">
        <title>A genome reference for cultivated species of the human gut microbiota.</title>
        <authorList>
            <person name="Zou Y."/>
            <person name="Xue W."/>
            <person name="Luo G."/>
        </authorList>
    </citation>
    <scope>NUCLEOTIDE SEQUENCE [LARGE SCALE GENOMIC DNA]</scope>
    <source>
        <strain evidence="2 3">AM09-9</strain>
    </source>
</reference>
<organism evidence="2 3">
    <name type="scientific">[Ruminococcus] lactaris</name>
    <dbReference type="NCBI Taxonomy" id="46228"/>
    <lineage>
        <taxon>Bacteria</taxon>
        <taxon>Bacillati</taxon>
        <taxon>Bacillota</taxon>
        <taxon>Clostridia</taxon>
        <taxon>Lachnospirales</taxon>
        <taxon>Lachnospiraceae</taxon>
        <taxon>Mediterraneibacter</taxon>
    </lineage>
</organism>
<gene>
    <name evidence="2" type="ORF">DW116_05810</name>
</gene>
<dbReference type="CDD" id="cd00093">
    <property type="entry name" value="HTH_XRE"/>
    <property type="match status" value="1"/>
</dbReference>
<dbReference type="InterPro" id="IPR010982">
    <property type="entry name" value="Lambda_DNA-bd_dom_sf"/>
</dbReference>
<dbReference type="Proteomes" id="UP000285832">
    <property type="component" value="Unassembled WGS sequence"/>
</dbReference>
<dbReference type="GO" id="GO:0003677">
    <property type="term" value="F:DNA binding"/>
    <property type="evidence" value="ECO:0007669"/>
    <property type="project" value="InterPro"/>
</dbReference>
<evidence type="ECO:0000259" key="1">
    <source>
        <dbReference type="PROSITE" id="PS50943"/>
    </source>
</evidence>
<evidence type="ECO:0000313" key="2">
    <source>
        <dbReference type="EMBL" id="RHJ62230.1"/>
    </source>
</evidence>
<sequence length="65" mass="7475">MKILLEQIMYSKNVSLRQLSSRTGVSKSTIQRIANNEISPRLDTLEKLAIGLKCRMTDLFESEFK</sequence>
<proteinExistence type="predicted"/>
<accession>A0A415D7E2</accession>
<protein>
    <submittedName>
        <fullName evidence="2">XRE family transcriptional regulator</fullName>
    </submittedName>
</protein>
<dbReference type="InterPro" id="IPR001387">
    <property type="entry name" value="Cro/C1-type_HTH"/>
</dbReference>